<gene>
    <name evidence="2" type="ORF">S03H2_67439</name>
</gene>
<dbReference type="AlphaFoldDB" id="X1I290"/>
<feature type="non-terminal residue" evidence="2">
    <location>
        <position position="1"/>
    </location>
</feature>
<accession>X1I290</accession>
<proteinExistence type="predicted"/>
<feature type="non-terminal residue" evidence="2">
    <location>
        <position position="177"/>
    </location>
</feature>
<dbReference type="EMBL" id="BARU01044157">
    <property type="protein sequence ID" value="GAH76496.1"/>
    <property type="molecule type" value="Genomic_DNA"/>
</dbReference>
<evidence type="ECO:0000313" key="2">
    <source>
        <dbReference type="EMBL" id="GAH76496.1"/>
    </source>
</evidence>
<feature type="region of interest" description="Disordered" evidence="1">
    <location>
        <begin position="117"/>
        <end position="145"/>
    </location>
</feature>
<protein>
    <submittedName>
        <fullName evidence="2">Uncharacterized protein</fullName>
    </submittedName>
</protein>
<sequence length="177" mass="21035">EHHLNKKMEPNYVEMKLNDEISVASFYSGFSFRHYVGKPNFAIIIFLSQDDVLSNEFEGMMRRIAHELLPKREALNFDDILGQYYEMLKKEELTSYWEEIIEGETSIIVVKKKEEEKQDTEEIEDAKREMAEEQMSEVSSTGFLQENEDLKAEIPELQNLIEEKKRKIRELTRKFTE</sequence>
<name>X1I290_9ZZZZ</name>
<organism evidence="2">
    <name type="scientific">marine sediment metagenome</name>
    <dbReference type="NCBI Taxonomy" id="412755"/>
    <lineage>
        <taxon>unclassified sequences</taxon>
        <taxon>metagenomes</taxon>
        <taxon>ecological metagenomes</taxon>
    </lineage>
</organism>
<comment type="caution">
    <text evidence="2">The sequence shown here is derived from an EMBL/GenBank/DDBJ whole genome shotgun (WGS) entry which is preliminary data.</text>
</comment>
<reference evidence="2" key="1">
    <citation type="journal article" date="2014" name="Front. Microbiol.">
        <title>High frequency of phylogenetically diverse reductive dehalogenase-homologous genes in deep subseafloor sedimentary metagenomes.</title>
        <authorList>
            <person name="Kawai M."/>
            <person name="Futagami T."/>
            <person name="Toyoda A."/>
            <person name="Takaki Y."/>
            <person name="Nishi S."/>
            <person name="Hori S."/>
            <person name="Arai W."/>
            <person name="Tsubouchi T."/>
            <person name="Morono Y."/>
            <person name="Uchiyama I."/>
            <person name="Ito T."/>
            <person name="Fujiyama A."/>
            <person name="Inagaki F."/>
            <person name="Takami H."/>
        </authorList>
    </citation>
    <scope>NUCLEOTIDE SEQUENCE</scope>
    <source>
        <strain evidence="2">Expedition CK06-06</strain>
    </source>
</reference>
<evidence type="ECO:0000256" key="1">
    <source>
        <dbReference type="SAM" id="MobiDB-lite"/>
    </source>
</evidence>